<dbReference type="GO" id="GO:0016853">
    <property type="term" value="F:isomerase activity"/>
    <property type="evidence" value="ECO:0007669"/>
    <property type="project" value="UniProtKB-KW"/>
</dbReference>
<dbReference type="EC" id="3.1.2.4" evidence="2"/>
<dbReference type="InterPro" id="IPR045004">
    <property type="entry name" value="ECH_dom"/>
</dbReference>
<dbReference type="InterPro" id="IPR029045">
    <property type="entry name" value="ClpP/crotonase-like_dom_sf"/>
</dbReference>
<keyword evidence="5" id="KW-0413">Isomerase</keyword>
<reference evidence="5 6" key="1">
    <citation type="submission" date="2019-08" db="EMBL/GenBank/DDBJ databases">
        <authorList>
            <person name="Dong K."/>
        </authorList>
    </citation>
    <scope>NUCLEOTIDE SEQUENCE [LARGE SCALE GENOMIC DNA]</scope>
    <source>
        <strain evidence="5 6">M4-8</strain>
    </source>
</reference>
<dbReference type="PANTHER" id="PTHR43176">
    <property type="entry name" value="3-HYDROXYISOBUTYRYL-COA HYDROLASE-RELATED"/>
    <property type="match status" value="1"/>
</dbReference>
<keyword evidence="6" id="KW-1185">Reference proteome</keyword>
<dbReference type="AlphaFoldDB" id="A0A5C8HP33"/>
<feature type="domain" description="Enoyl-CoA hydratase/isomerase" evidence="4">
    <location>
        <begin position="49"/>
        <end position="374"/>
    </location>
</feature>
<dbReference type="GO" id="GO:0003860">
    <property type="term" value="F:3-hydroxyisobutyryl-CoA hydrolase activity"/>
    <property type="evidence" value="ECO:0007669"/>
    <property type="project" value="UniProtKB-EC"/>
</dbReference>
<evidence type="ECO:0000313" key="6">
    <source>
        <dbReference type="Proteomes" id="UP000321196"/>
    </source>
</evidence>
<evidence type="ECO:0000259" key="4">
    <source>
        <dbReference type="Pfam" id="PF16113"/>
    </source>
</evidence>
<sequence>MICLSSRKLTPFVSSAPEISPTVGGNLGRVTELNLTDEHVLVSSRGGLGRITLNRPRALNALSLDMIRTISGVLDDWRENTDVETIVIDSTDPRGLCAGGDVRALREAIIAGQMHEAAEFFRAEYAMNAAIAEYPKPIVAIANGITMGGGIGIAGHASHRIVTETSKLAMPETRIGFTPDVGGTWLLAHAPGRLGEYLGLTGTTMNASDAIATGFADYFVPFERVSSLIEALETRADPSTVTELILLFDETAEPSTLVAERGWIDDAFGRGSVAEIAERLNELSTDAEVGAHAAAALQLLTEMSPTSLAVTLASVRHARTLDGVRAVLAQEFNLADWLWAESNDMVEGIRAQLVDKDRNPHFLPATIAEVPADTGARALAHRATPPLWN</sequence>
<keyword evidence="3" id="KW-0378">Hydrolase</keyword>
<comment type="catalytic activity">
    <reaction evidence="1">
        <text>3-hydroxy-2-methylpropanoyl-CoA + H2O = 3-hydroxy-2-methylpropanoate + CoA + H(+)</text>
        <dbReference type="Rhea" id="RHEA:20888"/>
        <dbReference type="ChEBI" id="CHEBI:11805"/>
        <dbReference type="ChEBI" id="CHEBI:15377"/>
        <dbReference type="ChEBI" id="CHEBI:15378"/>
        <dbReference type="ChEBI" id="CHEBI:57287"/>
        <dbReference type="ChEBI" id="CHEBI:57340"/>
        <dbReference type="EC" id="3.1.2.4"/>
    </reaction>
</comment>
<dbReference type="OrthoDB" id="9790967at2"/>
<proteinExistence type="predicted"/>
<dbReference type="GO" id="GO:0005829">
    <property type="term" value="C:cytosol"/>
    <property type="evidence" value="ECO:0007669"/>
    <property type="project" value="TreeGrafter"/>
</dbReference>
<gene>
    <name evidence="5" type="ORF">FVP60_10075</name>
</gene>
<comment type="caution">
    <text evidence="5">The sequence shown here is derived from an EMBL/GenBank/DDBJ whole genome shotgun (WGS) entry which is preliminary data.</text>
</comment>
<dbReference type="PANTHER" id="PTHR43176:SF3">
    <property type="entry name" value="3-HYDROXYISOBUTYRYL-COA HYDROLASE, MITOCHONDRIAL"/>
    <property type="match status" value="1"/>
</dbReference>
<evidence type="ECO:0000256" key="3">
    <source>
        <dbReference type="ARBA" id="ARBA00022801"/>
    </source>
</evidence>
<organism evidence="5 6">
    <name type="scientific">Microbacterium mitrae</name>
    <dbReference type="NCBI Taxonomy" id="664640"/>
    <lineage>
        <taxon>Bacteria</taxon>
        <taxon>Bacillati</taxon>
        <taxon>Actinomycetota</taxon>
        <taxon>Actinomycetes</taxon>
        <taxon>Micrococcales</taxon>
        <taxon>Microbacteriaceae</taxon>
        <taxon>Microbacterium</taxon>
    </lineage>
</organism>
<evidence type="ECO:0000256" key="1">
    <source>
        <dbReference type="ARBA" id="ARBA00001709"/>
    </source>
</evidence>
<evidence type="ECO:0000313" key="5">
    <source>
        <dbReference type="EMBL" id="TXK04103.1"/>
    </source>
</evidence>
<protein>
    <recommendedName>
        <fullName evidence="2">3-hydroxyisobutyryl-CoA hydrolase</fullName>
        <ecNumber evidence="2">3.1.2.4</ecNumber>
    </recommendedName>
</protein>
<dbReference type="GO" id="GO:0006574">
    <property type="term" value="P:L-valine catabolic process"/>
    <property type="evidence" value="ECO:0007669"/>
    <property type="project" value="TreeGrafter"/>
</dbReference>
<dbReference type="SUPFAM" id="SSF52096">
    <property type="entry name" value="ClpP/crotonase"/>
    <property type="match status" value="1"/>
</dbReference>
<dbReference type="Pfam" id="PF16113">
    <property type="entry name" value="ECH_2"/>
    <property type="match status" value="1"/>
</dbReference>
<accession>A0A5C8HP33</accession>
<dbReference type="EMBL" id="VRSW01000003">
    <property type="protein sequence ID" value="TXK04103.1"/>
    <property type="molecule type" value="Genomic_DNA"/>
</dbReference>
<evidence type="ECO:0000256" key="2">
    <source>
        <dbReference type="ARBA" id="ARBA00011915"/>
    </source>
</evidence>
<dbReference type="NCBIfam" id="NF004127">
    <property type="entry name" value="PRK05617.1"/>
    <property type="match status" value="1"/>
</dbReference>
<dbReference type="InterPro" id="IPR032259">
    <property type="entry name" value="HIBYL-CoA-H"/>
</dbReference>
<dbReference type="Gene3D" id="3.90.226.10">
    <property type="entry name" value="2-enoyl-CoA Hydratase, Chain A, domain 1"/>
    <property type="match status" value="1"/>
</dbReference>
<dbReference type="CDD" id="cd06558">
    <property type="entry name" value="crotonase-like"/>
    <property type="match status" value="1"/>
</dbReference>
<name>A0A5C8HP33_9MICO</name>
<dbReference type="Proteomes" id="UP000321196">
    <property type="component" value="Unassembled WGS sequence"/>
</dbReference>